<evidence type="ECO:0000313" key="3">
    <source>
        <dbReference type="Proteomes" id="UP000032142"/>
    </source>
</evidence>
<keyword evidence="3" id="KW-1185">Reference proteome</keyword>
<sequence>MVLHVLPSSAMVQPWSYPSIHHRTIVLISCILLNLIFQFNLYSIYRARIPYVSNRHLYHSQHGHNFSHFDINHKSSIEPFGILLDTQ</sequence>
<evidence type="ECO:0000313" key="2">
    <source>
        <dbReference type="EMBL" id="KHG12322.1"/>
    </source>
</evidence>
<reference evidence="3" key="1">
    <citation type="submission" date="2014-09" db="EMBL/GenBank/DDBJ databases">
        <authorList>
            <person name="Mudge J."/>
            <person name="Ramaraj T."/>
            <person name="Lindquist I.E."/>
            <person name="Bharti A.K."/>
            <person name="Sundararajan A."/>
            <person name="Cameron C.T."/>
            <person name="Woodward J.E."/>
            <person name="May G.D."/>
            <person name="Brubaker C."/>
            <person name="Broadhvest J."/>
            <person name="Wilkins T.A."/>
        </authorList>
    </citation>
    <scope>NUCLEOTIDE SEQUENCE</scope>
    <source>
        <strain evidence="3">cv. AKA8401</strain>
    </source>
</reference>
<protein>
    <submittedName>
        <fullName evidence="2">Uncharacterized protein</fullName>
    </submittedName>
</protein>
<dbReference type="EMBL" id="KN397464">
    <property type="protein sequence ID" value="KHG12322.1"/>
    <property type="molecule type" value="Genomic_DNA"/>
</dbReference>
<evidence type="ECO:0000256" key="1">
    <source>
        <dbReference type="SAM" id="Phobius"/>
    </source>
</evidence>
<keyword evidence="1" id="KW-1133">Transmembrane helix</keyword>
<keyword evidence="1" id="KW-0812">Transmembrane</keyword>
<proteinExistence type="predicted"/>
<dbReference type="AlphaFoldDB" id="A0A0B0NI78"/>
<accession>A0A0B0NI78</accession>
<gene>
    <name evidence="2" type="ORF">F383_18944</name>
</gene>
<organism evidence="2 3">
    <name type="scientific">Gossypium arboreum</name>
    <name type="common">Tree cotton</name>
    <name type="synonym">Gossypium nanking</name>
    <dbReference type="NCBI Taxonomy" id="29729"/>
    <lineage>
        <taxon>Eukaryota</taxon>
        <taxon>Viridiplantae</taxon>
        <taxon>Streptophyta</taxon>
        <taxon>Embryophyta</taxon>
        <taxon>Tracheophyta</taxon>
        <taxon>Spermatophyta</taxon>
        <taxon>Magnoliopsida</taxon>
        <taxon>eudicotyledons</taxon>
        <taxon>Gunneridae</taxon>
        <taxon>Pentapetalae</taxon>
        <taxon>rosids</taxon>
        <taxon>malvids</taxon>
        <taxon>Malvales</taxon>
        <taxon>Malvaceae</taxon>
        <taxon>Malvoideae</taxon>
        <taxon>Gossypium</taxon>
    </lineage>
</organism>
<keyword evidence="1" id="KW-0472">Membrane</keyword>
<name>A0A0B0NI78_GOSAR</name>
<feature type="transmembrane region" description="Helical" evidence="1">
    <location>
        <begin position="20"/>
        <end position="45"/>
    </location>
</feature>
<dbReference type="Proteomes" id="UP000032142">
    <property type="component" value="Unassembled WGS sequence"/>
</dbReference>